<dbReference type="InParanoid" id="A0A673B293"/>
<keyword evidence="3" id="KW-0272">Extracellular matrix</keyword>
<feature type="domain" description="VWFA" evidence="8">
    <location>
        <begin position="247"/>
        <end position="420"/>
    </location>
</feature>
<evidence type="ECO:0000313" key="9">
    <source>
        <dbReference type="Ensembl" id="ENSSORP00005035930.1"/>
    </source>
</evidence>
<feature type="domain" description="VWFA" evidence="8">
    <location>
        <begin position="29"/>
        <end position="202"/>
    </location>
</feature>
<evidence type="ECO:0000256" key="3">
    <source>
        <dbReference type="ARBA" id="ARBA00022530"/>
    </source>
</evidence>
<evidence type="ECO:0000256" key="2">
    <source>
        <dbReference type="ARBA" id="ARBA00022525"/>
    </source>
</evidence>
<name>A0A673B293_9TELE</name>
<keyword evidence="2" id="KW-0964">Secreted</keyword>
<dbReference type="AlphaFoldDB" id="A0A673B293"/>
<keyword evidence="7" id="KW-0176">Collagen</keyword>
<dbReference type="Ensembl" id="ENSSORT00005036886.1">
    <property type="protein sequence ID" value="ENSSORP00005035930.1"/>
    <property type="gene ID" value="ENSSORG00005016950.1"/>
</dbReference>
<evidence type="ECO:0000256" key="5">
    <source>
        <dbReference type="ARBA" id="ARBA00022737"/>
    </source>
</evidence>
<dbReference type="FunFam" id="3.40.50.410:FF:000003">
    <property type="entry name" value="Collagen type VI alpha 3 chain"/>
    <property type="match status" value="3"/>
</dbReference>
<evidence type="ECO:0000256" key="1">
    <source>
        <dbReference type="ARBA" id="ARBA00004498"/>
    </source>
</evidence>
<organism evidence="9 10">
    <name type="scientific">Sphaeramia orbicularis</name>
    <name type="common">orbiculate cardinalfish</name>
    <dbReference type="NCBI Taxonomy" id="375764"/>
    <lineage>
        <taxon>Eukaryota</taxon>
        <taxon>Metazoa</taxon>
        <taxon>Chordata</taxon>
        <taxon>Craniata</taxon>
        <taxon>Vertebrata</taxon>
        <taxon>Euteleostomi</taxon>
        <taxon>Actinopterygii</taxon>
        <taxon>Neopterygii</taxon>
        <taxon>Teleostei</taxon>
        <taxon>Neoteleostei</taxon>
        <taxon>Acanthomorphata</taxon>
        <taxon>Gobiaria</taxon>
        <taxon>Kurtiformes</taxon>
        <taxon>Apogonoidei</taxon>
        <taxon>Apogonidae</taxon>
        <taxon>Apogoninae</taxon>
        <taxon>Sphaeramia</taxon>
    </lineage>
</organism>
<dbReference type="PANTHER" id="PTHR22588">
    <property type="entry name" value="VWFA DOMAIN-CONTAINING PROTEIN"/>
    <property type="match status" value="1"/>
</dbReference>
<dbReference type="InterPro" id="IPR052229">
    <property type="entry name" value="Collagen-VI/PIF"/>
</dbReference>
<evidence type="ECO:0000256" key="4">
    <source>
        <dbReference type="ARBA" id="ARBA00022729"/>
    </source>
</evidence>
<dbReference type="PANTHER" id="PTHR22588:SF21">
    <property type="entry name" value="COLLAGEN TYPE VI ALPHA 3 CHAIN"/>
    <property type="match status" value="1"/>
</dbReference>
<proteinExistence type="predicted"/>
<dbReference type="InterPro" id="IPR036465">
    <property type="entry name" value="vWFA_dom_sf"/>
</dbReference>
<dbReference type="PRINTS" id="PR00453">
    <property type="entry name" value="VWFADOMAIN"/>
</dbReference>
<dbReference type="Pfam" id="PF00092">
    <property type="entry name" value="VWA"/>
    <property type="match status" value="3"/>
</dbReference>
<reference evidence="9" key="3">
    <citation type="submission" date="2025-09" db="UniProtKB">
        <authorList>
            <consortium name="Ensembl"/>
        </authorList>
    </citation>
    <scope>IDENTIFICATION</scope>
</reference>
<feature type="domain" description="VWFA" evidence="8">
    <location>
        <begin position="441"/>
        <end position="617"/>
    </location>
</feature>
<dbReference type="Proteomes" id="UP000472271">
    <property type="component" value="Chromosome 21"/>
</dbReference>
<keyword evidence="4" id="KW-0732">Signal</keyword>
<dbReference type="SMART" id="SM00327">
    <property type="entry name" value="VWA"/>
    <property type="match status" value="3"/>
</dbReference>
<reference evidence="9" key="2">
    <citation type="submission" date="2025-08" db="UniProtKB">
        <authorList>
            <consortium name="Ensembl"/>
        </authorList>
    </citation>
    <scope>IDENTIFICATION</scope>
</reference>
<dbReference type="InterPro" id="IPR002035">
    <property type="entry name" value="VWF_A"/>
</dbReference>
<sequence>MQKISSDPTYLNMSHVLCSLAERQPTGRDVVFLLDGSDGTRTEFPEFIRRVVESLSVGEDKIRIGVVQYSDRPQADIDLNSHTTKEGVLSAVRRLRHRGGRQRNLGQALEFLRQDFLTTARGSRRQDGVPQFVIAVSSGPSTDDITRAATSLKQSRVLPFSIGTRDVNPTELRVVSYVPNYAYTVDDLPGLYTVQENLITTLTELSDDEIAGMRPVFPDYEGNLLLLYKKIVCTVKTPSPTGGEKRDVVFLIDGTTAVRSEFPAIREMIKRVVDKLDVGLDQVRISVVQYSDEPKVEFLLNEFSTKDEVRQAVARLRSRGGDRLNTGRALEYVSRNIYQRSAGSPEASQHLVVLTGGRSPQDVSIYGPLLKGSRVNCIGIGSSGADPRQLAQITTTSDDVFQVATFPSLPAIKDRVISRLSGTIEEIPTEASGLPPPKKADIVFLVDGSINLGRENFKEVMEFIINLIDLFFTDRDDLRFGLAHYAVDVSDVFYLNTYNNREDIVSAIGRAEYKGGRRINTGAAIRHVQDNHFIKEKGSRKDEGTPQILMLITGGRSADDSKTAALGLKNTGVRIFAVGVGNIENELENIASESTTVARASTYQMLSELNEQILETLDDEVKGKLCVGVPEVTRGKKHFFLAIVQELSCFT</sequence>
<reference evidence="9" key="1">
    <citation type="submission" date="2019-06" db="EMBL/GenBank/DDBJ databases">
        <authorList>
            <consortium name="Wellcome Sanger Institute Data Sharing"/>
        </authorList>
    </citation>
    <scope>NUCLEOTIDE SEQUENCE [LARGE SCALE GENOMIC DNA]</scope>
</reference>
<dbReference type="PROSITE" id="PS50234">
    <property type="entry name" value="VWFA"/>
    <property type="match status" value="3"/>
</dbReference>
<dbReference type="GO" id="GO:0030020">
    <property type="term" value="F:extracellular matrix structural constituent conferring tensile strength"/>
    <property type="evidence" value="ECO:0007669"/>
    <property type="project" value="TreeGrafter"/>
</dbReference>
<dbReference type="SUPFAM" id="SSF53300">
    <property type="entry name" value="vWA-like"/>
    <property type="match status" value="3"/>
</dbReference>
<evidence type="ECO:0000313" key="10">
    <source>
        <dbReference type="Proteomes" id="UP000472271"/>
    </source>
</evidence>
<keyword evidence="5" id="KW-0677">Repeat</keyword>
<evidence type="ECO:0000256" key="6">
    <source>
        <dbReference type="ARBA" id="ARBA00022889"/>
    </source>
</evidence>
<protein>
    <recommendedName>
        <fullName evidence="8">VWFA domain-containing protein</fullName>
    </recommendedName>
</protein>
<dbReference type="GO" id="GO:0007155">
    <property type="term" value="P:cell adhesion"/>
    <property type="evidence" value="ECO:0007669"/>
    <property type="project" value="UniProtKB-KW"/>
</dbReference>
<evidence type="ECO:0000259" key="8">
    <source>
        <dbReference type="PROSITE" id="PS50234"/>
    </source>
</evidence>
<keyword evidence="6" id="KW-0130">Cell adhesion</keyword>
<accession>A0A673B293</accession>
<dbReference type="Gene3D" id="3.40.50.410">
    <property type="entry name" value="von Willebrand factor, type A domain"/>
    <property type="match status" value="3"/>
</dbReference>
<evidence type="ECO:0000256" key="7">
    <source>
        <dbReference type="ARBA" id="ARBA00023119"/>
    </source>
</evidence>
<dbReference type="GO" id="GO:0005581">
    <property type="term" value="C:collagen trimer"/>
    <property type="evidence" value="ECO:0007669"/>
    <property type="project" value="UniProtKB-KW"/>
</dbReference>
<comment type="subcellular location">
    <subcellularLocation>
        <location evidence="1">Secreted</location>
        <location evidence="1">Extracellular space</location>
        <location evidence="1">Extracellular matrix</location>
    </subcellularLocation>
</comment>
<keyword evidence="10" id="KW-1185">Reference proteome</keyword>